<evidence type="ECO:0000313" key="1">
    <source>
        <dbReference type="EMBL" id="QLQ30266.1"/>
    </source>
</evidence>
<dbReference type="EMBL" id="CP059265">
    <property type="protein sequence ID" value="QLQ30266.1"/>
    <property type="molecule type" value="Genomic_DNA"/>
</dbReference>
<accession>A0A7L6AMB0</accession>
<dbReference type="AlphaFoldDB" id="A0A7L6AMB0"/>
<sequence>MNPFGQCRLHPLAQFASQVGHARHHRWRDQHNGVVVRRHRPGLRLQLPGKRAGQLRLGGVSDVLPCRQAVDLLPDQHRRSSAMNVGGG</sequence>
<protein>
    <submittedName>
        <fullName evidence="1">Uncharacterized protein</fullName>
    </submittedName>
</protein>
<dbReference type="KEGG" id="this:HZT40_11180"/>
<dbReference type="Proteomes" id="UP000510621">
    <property type="component" value="Chromosome"/>
</dbReference>
<keyword evidence="2" id="KW-1185">Reference proteome</keyword>
<gene>
    <name evidence="1" type="ORF">HZT40_11180</name>
</gene>
<proteinExistence type="predicted"/>
<evidence type="ECO:0000313" key="2">
    <source>
        <dbReference type="Proteomes" id="UP000510621"/>
    </source>
</evidence>
<name>A0A7L6AMB0_9GAMM</name>
<organism evidence="1 2">
    <name type="scientific">Candidatus Thiothrix singaporensis</name>
    <dbReference type="NCBI Taxonomy" id="2799669"/>
    <lineage>
        <taxon>Bacteria</taxon>
        <taxon>Pseudomonadati</taxon>
        <taxon>Pseudomonadota</taxon>
        <taxon>Gammaproteobacteria</taxon>
        <taxon>Thiotrichales</taxon>
        <taxon>Thiotrichaceae</taxon>
        <taxon>Thiothrix</taxon>
    </lineage>
</organism>
<reference evidence="1" key="1">
    <citation type="submission" date="2020-06" db="EMBL/GenBank/DDBJ databases">
        <title>Analysis procedures for assessing recovery of high quality, complete, closed genomes from Nanopore long read metagenome sequencing.</title>
        <authorList>
            <person name="Bessarab I."/>
            <person name="Arumugam K."/>
            <person name="Haryono M."/>
            <person name="Liu X."/>
            <person name="Roy S."/>
            <person name="Zuniga-Montanez R.E."/>
            <person name="Qiu G."/>
            <person name="Drautz-Moses D.I."/>
            <person name="Law Y.Y."/>
            <person name="Wuertz S."/>
            <person name="Lauro F.M."/>
            <person name="Huson D.H."/>
            <person name="Williams R.B."/>
        </authorList>
    </citation>
    <scope>NUCLEOTIDE SEQUENCE [LARGE SCALE GENOMIC DNA]</scope>
    <source>
        <strain evidence="1">SSD2</strain>
    </source>
</reference>